<name>A0A8H5HQZ3_9AGAR</name>
<dbReference type="Gene3D" id="3.30.420.10">
    <property type="entry name" value="Ribonuclease H-like superfamily/Ribonuclease H"/>
    <property type="match status" value="1"/>
</dbReference>
<comment type="caution">
    <text evidence="1">The sequence shown here is derived from an EMBL/GenBank/DDBJ whole genome shotgun (WGS) entry which is preliminary data.</text>
</comment>
<keyword evidence="2" id="KW-1185">Reference proteome</keyword>
<dbReference type="EMBL" id="JAACJP010000001">
    <property type="protein sequence ID" value="KAF5387991.1"/>
    <property type="molecule type" value="Genomic_DNA"/>
</dbReference>
<accession>A0A8H5HQZ3</accession>
<protein>
    <submittedName>
        <fullName evidence="1">Uncharacterized protein</fullName>
    </submittedName>
</protein>
<dbReference type="AlphaFoldDB" id="A0A8H5HQZ3"/>
<organism evidence="1 2">
    <name type="scientific">Tricholomella constricta</name>
    <dbReference type="NCBI Taxonomy" id="117010"/>
    <lineage>
        <taxon>Eukaryota</taxon>
        <taxon>Fungi</taxon>
        <taxon>Dikarya</taxon>
        <taxon>Basidiomycota</taxon>
        <taxon>Agaricomycotina</taxon>
        <taxon>Agaricomycetes</taxon>
        <taxon>Agaricomycetidae</taxon>
        <taxon>Agaricales</taxon>
        <taxon>Tricholomatineae</taxon>
        <taxon>Lyophyllaceae</taxon>
        <taxon>Tricholomella</taxon>
    </lineage>
</organism>
<evidence type="ECO:0000313" key="2">
    <source>
        <dbReference type="Proteomes" id="UP000565441"/>
    </source>
</evidence>
<proteinExistence type="predicted"/>
<evidence type="ECO:0000313" key="1">
    <source>
        <dbReference type="EMBL" id="KAF5387991.1"/>
    </source>
</evidence>
<reference evidence="1 2" key="1">
    <citation type="journal article" date="2020" name="ISME J.">
        <title>Uncovering the hidden diversity of litter-decomposition mechanisms in mushroom-forming fungi.</title>
        <authorList>
            <person name="Floudas D."/>
            <person name="Bentzer J."/>
            <person name="Ahren D."/>
            <person name="Johansson T."/>
            <person name="Persson P."/>
            <person name="Tunlid A."/>
        </authorList>
    </citation>
    <scope>NUCLEOTIDE SEQUENCE [LARGE SCALE GENOMIC DNA]</scope>
    <source>
        <strain evidence="1 2">CBS 661.87</strain>
    </source>
</reference>
<gene>
    <name evidence="1" type="ORF">D9615_000313</name>
</gene>
<dbReference type="Proteomes" id="UP000565441">
    <property type="component" value="Unassembled WGS sequence"/>
</dbReference>
<dbReference type="GO" id="GO:0003676">
    <property type="term" value="F:nucleic acid binding"/>
    <property type="evidence" value="ECO:0007669"/>
    <property type="project" value="InterPro"/>
</dbReference>
<dbReference type="InterPro" id="IPR036397">
    <property type="entry name" value="RNaseH_sf"/>
</dbReference>
<sequence length="541" mass="60389">MLTLSLPNYHLPRDLIPPRTFSNFTRYDMSLLSHFGAWALDPDTHVPSSFLPNVLPPSAPRTLHRDWPLFLTWFHALPLLLLLLARSDPLLLTSRPQRQSLAENVIHTLFRLQSPSPNTVPPSSPSLASDASLVPCSPSLQPSVIFAVTLGGRTLTATLANFRSSASILRGEAYGIAAALVLSMADIQCPQTLYSDHLTSVNLINSSTHPPVCSPAQSIYRRIRDLLSRRPPTAALSLQHVRAHTSSTSPAALLNRVADHAASSSQRLLQPPPPAPIPTFFMDDYMPFSSADGWVEANLTDYVQSKVFSLRSRRLPSTSLFSLVPYDYRPPPDYPYLQAPSFFSAVVQLYLRANQLDTAARLSSRLHVGEQPYCRFGCLTYEDARHIFVHCPRFDALRREMDETTAQATVTFLDVFRVPPHFQGHIIQHAQHLSHDSASWPFGHTMYFYGVFLPLDDITRSLTNTSFPNRQLNTLRLRISATWHTACIRLAGRIWGIAKCSHRESTLPAVPTTHRSVATLPSHLSSSIVLSKQNKLSLRFT</sequence>
<dbReference type="OrthoDB" id="3251015at2759"/>